<dbReference type="AlphaFoldDB" id="A0A9P0ICV8"/>
<proteinExistence type="predicted"/>
<dbReference type="EMBL" id="LR824535">
    <property type="protein sequence ID" value="CAH1644413.1"/>
    <property type="molecule type" value="Genomic_DNA"/>
</dbReference>
<accession>A0A9P0ICV8</accession>
<dbReference type="Proteomes" id="UP001153321">
    <property type="component" value="Chromosome 4"/>
</dbReference>
<gene>
    <name evidence="1" type="ORF">SPLIT_LOCUS9767</name>
</gene>
<evidence type="ECO:0000313" key="1">
    <source>
        <dbReference type="EMBL" id="CAH1644413.1"/>
    </source>
</evidence>
<reference evidence="1" key="1">
    <citation type="submission" date="2022-02" db="EMBL/GenBank/DDBJ databases">
        <authorList>
            <person name="King R."/>
        </authorList>
    </citation>
    <scope>NUCLEOTIDE SEQUENCE</scope>
</reference>
<evidence type="ECO:0000313" key="2">
    <source>
        <dbReference type="Proteomes" id="UP001153321"/>
    </source>
</evidence>
<protein>
    <submittedName>
        <fullName evidence="1">Uncharacterized protein</fullName>
    </submittedName>
</protein>
<name>A0A9P0ICV8_SPOLI</name>
<sequence>MVTLCPPKASFVTMSARGTTLLPSPTTPLPLPTTPLPSLTTPAPLLITLPQSHTTTATILTLTPNTISLTPWLTPTPVTTSPSTRAATVTLCTDTTPWLNLMVPSARLSTLLMPTMVSTLWCTTPPPPYTPLPFMDTLTIITK</sequence>
<keyword evidence="2" id="KW-1185">Reference proteome</keyword>
<organism evidence="1 2">
    <name type="scientific">Spodoptera littoralis</name>
    <name type="common">Egyptian cotton leafworm</name>
    <dbReference type="NCBI Taxonomy" id="7109"/>
    <lineage>
        <taxon>Eukaryota</taxon>
        <taxon>Metazoa</taxon>
        <taxon>Ecdysozoa</taxon>
        <taxon>Arthropoda</taxon>
        <taxon>Hexapoda</taxon>
        <taxon>Insecta</taxon>
        <taxon>Pterygota</taxon>
        <taxon>Neoptera</taxon>
        <taxon>Endopterygota</taxon>
        <taxon>Lepidoptera</taxon>
        <taxon>Glossata</taxon>
        <taxon>Ditrysia</taxon>
        <taxon>Noctuoidea</taxon>
        <taxon>Noctuidae</taxon>
        <taxon>Amphipyrinae</taxon>
        <taxon>Spodoptera</taxon>
    </lineage>
</organism>